<sequence>MLFQNATDIVQTQEADLLPGEVIHEEGVALVWAREGGHSYLRLSTGAAEEVFAGFALARSMPPSHMNRVEEFVIDSTKKFTASRVPTAGAMLVKVDGAKAEQEATASASAAGKVGVQGADLYFHADDVGKKVRIQYGYELTVTEARSYTADAPIGGLASNIAGRIGYIKLGNIATSMFDPTADWSADNVMHPSLGPDGLLTIGGAGTELKGCVIKEAPTSERGFLVIEMSSSYGA</sequence>
<dbReference type="Proteomes" id="UP000827754">
    <property type="component" value="Segment"/>
</dbReference>
<protein>
    <submittedName>
        <fullName evidence="1">Uncharacterized protein</fullName>
    </submittedName>
</protein>
<dbReference type="EMBL" id="MZ443778">
    <property type="protein sequence ID" value="UAW53255.1"/>
    <property type="molecule type" value="Genomic_DNA"/>
</dbReference>
<reference evidence="1 2" key="1">
    <citation type="submission" date="2021-06" db="EMBL/GenBank/DDBJ databases">
        <title>Complete genome sequence of Erwinia phage pEa_SNUABM_30.</title>
        <authorList>
            <person name="Kim S.G."/>
            <person name="Park S.C."/>
        </authorList>
    </citation>
    <scope>NUCLEOTIDE SEQUENCE [LARGE SCALE GENOMIC DNA]</scope>
</reference>
<evidence type="ECO:0000313" key="2">
    <source>
        <dbReference type="Proteomes" id="UP000827754"/>
    </source>
</evidence>
<gene>
    <name evidence="1" type="ORF">pEaSNUABM30_00137</name>
</gene>
<accession>A0AAE8XPX7</accession>
<evidence type="ECO:0000313" key="1">
    <source>
        <dbReference type="EMBL" id="UAW53255.1"/>
    </source>
</evidence>
<name>A0AAE8XPX7_9CAUD</name>
<proteinExistence type="predicted"/>
<organism evidence="1 2">
    <name type="scientific">Erwinia phage pEa_SNUABM_30</name>
    <dbReference type="NCBI Taxonomy" id="2869553"/>
    <lineage>
        <taxon>Viruses</taxon>
        <taxon>Duplodnaviria</taxon>
        <taxon>Heunggongvirae</taxon>
        <taxon>Uroviricota</taxon>
        <taxon>Caudoviricetes</taxon>
        <taxon>Alexandravirus</taxon>
        <taxon>Alexandravirus SNUABM30</taxon>
    </lineage>
</organism>
<keyword evidence="2" id="KW-1185">Reference proteome</keyword>